<comment type="caution">
    <text evidence="1">The sequence shown here is derived from an EMBL/GenBank/DDBJ whole genome shotgun (WGS) entry which is preliminary data.</text>
</comment>
<protein>
    <recommendedName>
        <fullName evidence="3">Type III secretion chaperone SycN</fullName>
    </recommendedName>
</protein>
<keyword evidence="2" id="KW-1185">Reference proteome</keyword>
<reference evidence="1 2" key="1">
    <citation type="submission" date="2022-07" db="EMBL/GenBank/DDBJ databases">
        <authorList>
            <person name="Li W.-J."/>
            <person name="Deng Q.-Q."/>
        </authorList>
    </citation>
    <scope>NUCLEOTIDE SEQUENCE [LARGE SCALE GENOMIC DNA]</scope>
    <source>
        <strain evidence="1 2">SYSU M60028</strain>
    </source>
</reference>
<organism evidence="1 2">
    <name type="scientific">Alsobacter ponti</name>
    <dbReference type="NCBI Taxonomy" id="2962936"/>
    <lineage>
        <taxon>Bacteria</taxon>
        <taxon>Pseudomonadati</taxon>
        <taxon>Pseudomonadota</taxon>
        <taxon>Alphaproteobacteria</taxon>
        <taxon>Hyphomicrobiales</taxon>
        <taxon>Alsobacteraceae</taxon>
        <taxon>Alsobacter</taxon>
    </lineage>
</organism>
<dbReference type="EMBL" id="JANCLU010000012">
    <property type="protein sequence ID" value="MCP8939539.1"/>
    <property type="molecule type" value="Genomic_DNA"/>
</dbReference>
<dbReference type="RefSeq" id="WP_254743207.1">
    <property type="nucleotide sequence ID" value="NZ_JANCLU010000012.1"/>
</dbReference>
<accession>A0ABT1LDG7</accession>
<dbReference type="Gene3D" id="3.30.1460.10">
    <property type="match status" value="1"/>
</dbReference>
<dbReference type="Proteomes" id="UP001205890">
    <property type="component" value="Unassembled WGS sequence"/>
</dbReference>
<evidence type="ECO:0008006" key="3">
    <source>
        <dbReference type="Google" id="ProtNLM"/>
    </source>
</evidence>
<proteinExistence type="predicted"/>
<evidence type="ECO:0000313" key="2">
    <source>
        <dbReference type="Proteomes" id="UP001205890"/>
    </source>
</evidence>
<gene>
    <name evidence="1" type="ORF">NK718_13515</name>
</gene>
<sequence length="121" mass="12965">MFSSPVAEVIEGFAAQMGLPSVRSGKGGVAFDFESSGRLVLTEEETGRLLICLSWPIGPGDVAERLLRLSGLDETLLIHVHAACDDRGNGMLATRLGEGPMSLPDLVGTVDRLLTMRRSIR</sequence>
<evidence type="ECO:0000313" key="1">
    <source>
        <dbReference type="EMBL" id="MCP8939539.1"/>
    </source>
</evidence>
<name>A0ABT1LDG7_9HYPH</name>
<dbReference type="SUPFAM" id="SSF69635">
    <property type="entry name" value="Type III secretory system chaperone-like"/>
    <property type="match status" value="1"/>
</dbReference>